<organism evidence="1 2">
    <name type="scientific">Actinocorallia libanotica</name>
    <dbReference type="NCBI Taxonomy" id="46162"/>
    <lineage>
        <taxon>Bacteria</taxon>
        <taxon>Bacillati</taxon>
        <taxon>Actinomycetota</taxon>
        <taxon>Actinomycetes</taxon>
        <taxon>Streptosporangiales</taxon>
        <taxon>Thermomonosporaceae</taxon>
        <taxon>Actinocorallia</taxon>
    </lineage>
</organism>
<comment type="caution">
    <text evidence="1">The sequence shown here is derived from an EMBL/GenBank/DDBJ whole genome shotgun (WGS) entry which is preliminary data.</text>
</comment>
<evidence type="ECO:0000313" key="1">
    <source>
        <dbReference type="EMBL" id="GAA0942349.1"/>
    </source>
</evidence>
<dbReference type="NCBIfam" id="TIGR01488">
    <property type="entry name" value="HAD-SF-IB"/>
    <property type="match status" value="1"/>
</dbReference>
<dbReference type="Proteomes" id="UP001500665">
    <property type="component" value="Unassembled WGS sequence"/>
</dbReference>
<dbReference type="EMBL" id="BAAAHH010000003">
    <property type="protein sequence ID" value="GAA0942349.1"/>
    <property type="molecule type" value="Genomic_DNA"/>
</dbReference>
<dbReference type="InterPro" id="IPR036412">
    <property type="entry name" value="HAD-like_sf"/>
</dbReference>
<keyword evidence="2" id="KW-1185">Reference proteome</keyword>
<proteinExistence type="predicted"/>
<evidence type="ECO:0000313" key="2">
    <source>
        <dbReference type="Proteomes" id="UP001500665"/>
    </source>
</evidence>
<protein>
    <recommendedName>
        <fullName evidence="3">Phosphoserine phosphatase</fullName>
    </recommendedName>
</protein>
<gene>
    <name evidence="1" type="ORF">GCM10009550_13490</name>
</gene>
<dbReference type="SUPFAM" id="SSF56784">
    <property type="entry name" value="HAD-like"/>
    <property type="match status" value="1"/>
</dbReference>
<evidence type="ECO:0008006" key="3">
    <source>
        <dbReference type="Google" id="ProtNLM"/>
    </source>
</evidence>
<dbReference type="InterPro" id="IPR023214">
    <property type="entry name" value="HAD_sf"/>
</dbReference>
<dbReference type="Gene3D" id="3.40.50.1000">
    <property type="entry name" value="HAD superfamily/HAD-like"/>
    <property type="match status" value="1"/>
</dbReference>
<reference evidence="1 2" key="1">
    <citation type="journal article" date="2019" name="Int. J. Syst. Evol. Microbiol.">
        <title>The Global Catalogue of Microorganisms (GCM) 10K type strain sequencing project: providing services to taxonomists for standard genome sequencing and annotation.</title>
        <authorList>
            <consortium name="The Broad Institute Genomics Platform"/>
            <consortium name="The Broad Institute Genome Sequencing Center for Infectious Disease"/>
            <person name="Wu L."/>
            <person name="Ma J."/>
        </authorList>
    </citation>
    <scope>NUCLEOTIDE SEQUENCE [LARGE SCALE GENOMIC DNA]</scope>
    <source>
        <strain evidence="1 2">JCM 10696</strain>
    </source>
</reference>
<sequence length="250" mass="26823">MGAAGNEKHVLFRSFTVPVKRKTTVLPETGPETMPRMTRLHVFDLDGTLLRGTTAGLEIARVLGGLADLESLEADFARGTLDTRGFAAGLCRLWHDLEEAVVTEAFAAAPWIGGMEEVFSDIAGRGEHAIVITMSPDFFARGLLVHGLREVVASRFPALPLREVADPAGILTPADKVTAVDRVLAGLSLSRRDCVAYGDSGSDIPLFQALPHTVAVNATPALRALTAEHYDGDDLRVPYARAQRLLDGRG</sequence>
<name>A0ABN1QHG3_9ACTN</name>
<dbReference type="Pfam" id="PF12710">
    <property type="entry name" value="HAD"/>
    <property type="match status" value="1"/>
</dbReference>
<accession>A0ABN1QHG3</accession>